<feature type="non-terminal residue" evidence="3">
    <location>
        <position position="1"/>
    </location>
</feature>
<keyword evidence="1" id="KW-0677">Repeat</keyword>
<organism evidence="3 4">
    <name type="scientific">Thalassiosira oceanica</name>
    <name type="common">Marine diatom</name>
    <dbReference type="NCBI Taxonomy" id="159749"/>
    <lineage>
        <taxon>Eukaryota</taxon>
        <taxon>Sar</taxon>
        <taxon>Stramenopiles</taxon>
        <taxon>Ochrophyta</taxon>
        <taxon>Bacillariophyta</taxon>
        <taxon>Coscinodiscophyceae</taxon>
        <taxon>Thalassiosirophycidae</taxon>
        <taxon>Thalassiosirales</taxon>
        <taxon>Thalassiosiraceae</taxon>
        <taxon>Thalassiosira</taxon>
    </lineage>
</organism>
<name>K0QZ67_THAOC</name>
<dbReference type="Proteomes" id="UP000266841">
    <property type="component" value="Unassembled WGS sequence"/>
</dbReference>
<accession>K0QZ67</accession>
<dbReference type="OrthoDB" id="44362at2759"/>
<feature type="region of interest" description="Disordered" evidence="2">
    <location>
        <begin position="233"/>
        <end position="271"/>
    </location>
</feature>
<comment type="caution">
    <text evidence="3">The sequence shown here is derived from an EMBL/GenBank/DDBJ whole genome shotgun (WGS) entry which is preliminary data.</text>
</comment>
<feature type="region of interest" description="Disordered" evidence="2">
    <location>
        <begin position="48"/>
        <end position="90"/>
    </location>
</feature>
<dbReference type="InterPro" id="IPR011989">
    <property type="entry name" value="ARM-like"/>
</dbReference>
<feature type="compositionally biased region" description="Low complexity" evidence="2">
    <location>
        <begin position="238"/>
        <end position="253"/>
    </location>
</feature>
<gene>
    <name evidence="3" type="ORF">THAOC_36655</name>
</gene>
<dbReference type="PANTHER" id="PTHR22895:SF0">
    <property type="entry name" value="ARMADILLO REPEAT-CONTAINING PROTEIN 6"/>
    <property type="match status" value="1"/>
</dbReference>
<protein>
    <submittedName>
        <fullName evidence="3">Uncharacterized protein</fullName>
    </submittedName>
</protein>
<feature type="region of interest" description="Disordered" evidence="2">
    <location>
        <begin position="1"/>
        <end position="34"/>
    </location>
</feature>
<evidence type="ECO:0000256" key="1">
    <source>
        <dbReference type="ARBA" id="ARBA00022737"/>
    </source>
</evidence>
<keyword evidence="4" id="KW-1185">Reference proteome</keyword>
<evidence type="ECO:0000313" key="3">
    <source>
        <dbReference type="EMBL" id="EJK44778.1"/>
    </source>
</evidence>
<dbReference type="eggNOG" id="ENOG502SV5Y">
    <property type="taxonomic scope" value="Eukaryota"/>
</dbReference>
<proteinExistence type="predicted"/>
<reference evidence="3 4" key="1">
    <citation type="journal article" date="2012" name="Genome Biol.">
        <title>Genome and low-iron response of an oceanic diatom adapted to chronic iron limitation.</title>
        <authorList>
            <person name="Lommer M."/>
            <person name="Specht M."/>
            <person name="Roy A.S."/>
            <person name="Kraemer L."/>
            <person name="Andreson R."/>
            <person name="Gutowska M.A."/>
            <person name="Wolf J."/>
            <person name="Bergner S.V."/>
            <person name="Schilhabel M.B."/>
            <person name="Klostermeier U.C."/>
            <person name="Beiko R.G."/>
            <person name="Rosenstiel P."/>
            <person name="Hippler M."/>
            <person name="Laroche J."/>
        </authorList>
    </citation>
    <scope>NUCLEOTIDE SEQUENCE [LARGE SCALE GENOMIC DNA]</scope>
    <source>
        <strain evidence="3 4">CCMP1005</strain>
    </source>
</reference>
<dbReference type="PANTHER" id="PTHR22895">
    <property type="entry name" value="ARMADILLO REPEAT-CONTAINING PROTEIN 6"/>
    <property type="match status" value="1"/>
</dbReference>
<sequence>PYWARNSRPRLEMREEPADQRPKTKTTWPGGEDGFLRLAEGRWLVMEGGRTDRPGDTHGGIVSIGSPGTRPGQQGQGQIKRGATDNDKEPPKQFLLVKLAAIGEFQMFQATATPSAGIALGFDRDDDQNNIPADSQPLFPQDEGRPPYATRGDDQTDEPIELDAMAMRLQQFCSDNNIEVDFNPNAQFINPNTGECHVSPNTVLNLPDQHDDDVSAMTPLTAWNGMSVVTRPARQVRRSNTSWPSSSSGGRSIASREIKEPKLPAQSEDPLPDMSPNISVLKELVGELLLAVNVELAIECLTNLIKDNAHSKDVNLACFCLTKLWELARESNVNKRAIISGQYTDVIIKAMMQFYERSCEIERIGCGLLWSLSMLVKNRSLIAEKGGIEAILNAQLRYKSDLQLQIMGMGALKVLSFDPRAKKVMRRKFGTDVVALIMNEHTFDATIQSDGCVIIGNCAEDDGSNCVETRVSEREIEAVLAGMAAHERSLVVVEAALFTLMSLASSNSNATMIRQNHLINIALERVSKAASFIYPAMQQLLVRCSDKGHSVSKTLPVVCFRLTNRALEQLLARAPTASRNNKTTLIGHFSADAIVQQLAQHSVAKIRLSYQQAFR</sequence>
<feature type="region of interest" description="Disordered" evidence="2">
    <location>
        <begin position="119"/>
        <end position="156"/>
    </location>
</feature>
<dbReference type="EMBL" id="AGNL01049236">
    <property type="protein sequence ID" value="EJK44778.1"/>
    <property type="molecule type" value="Genomic_DNA"/>
</dbReference>
<dbReference type="InterPro" id="IPR016024">
    <property type="entry name" value="ARM-type_fold"/>
</dbReference>
<dbReference type="Gene3D" id="1.25.10.10">
    <property type="entry name" value="Leucine-rich Repeat Variant"/>
    <property type="match status" value="1"/>
</dbReference>
<feature type="compositionally biased region" description="Basic and acidic residues" evidence="2">
    <location>
        <begin position="9"/>
        <end position="22"/>
    </location>
</feature>
<evidence type="ECO:0000313" key="4">
    <source>
        <dbReference type="Proteomes" id="UP000266841"/>
    </source>
</evidence>
<dbReference type="SUPFAM" id="SSF48371">
    <property type="entry name" value="ARM repeat"/>
    <property type="match status" value="1"/>
</dbReference>
<dbReference type="AlphaFoldDB" id="K0QZ67"/>
<evidence type="ECO:0000256" key="2">
    <source>
        <dbReference type="SAM" id="MobiDB-lite"/>
    </source>
</evidence>